<reference evidence="1 2" key="1">
    <citation type="journal article" date="2019" name="Nat. Ecol. Evol.">
        <title>Megaphylogeny resolves global patterns of mushroom evolution.</title>
        <authorList>
            <person name="Varga T."/>
            <person name="Krizsan K."/>
            <person name="Foldi C."/>
            <person name="Dima B."/>
            <person name="Sanchez-Garcia M."/>
            <person name="Sanchez-Ramirez S."/>
            <person name="Szollosi G.J."/>
            <person name="Szarkandi J.G."/>
            <person name="Papp V."/>
            <person name="Albert L."/>
            <person name="Andreopoulos W."/>
            <person name="Angelini C."/>
            <person name="Antonin V."/>
            <person name="Barry K.W."/>
            <person name="Bougher N.L."/>
            <person name="Buchanan P."/>
            <person name="Buyck B."/>
            <person name="Bense V."/>
            <person name="Catcheside P."/>
            <person name="Chovatia M."/>
            <person name="Cooper J."/>
            <person name="Damon W."/>
            <person name="Desjardin D."/>
            <person name="Finy P."/>
            <person name="Geml J."/>
            <person name="Haridas S."/>
            <person name="Hughes K."/>
            <person name="Justo A."/>
            <person name="Karasinski D."/>
            <person name="Kautmanova I."/>
            <person name="Kiss B."/>
            <person name="Kocsube S."/>
            <person name="Kotiranta H."/>
            <person name="LaButti K.M."/>
            <person name="Lechner B.E."/>
            <person name="Liimatainen K."/>
            <person name="Lipzen A."/>
            <person name="Lukacs Z."/>
            <person name="Mihaltcheva S."/>
            <person name="Morgado L.N."/>
            <person name="Niskanen T."/>
            <person name="Noordeloos M.E."/>
            <person name="Ohm R.A."/>
            <person name="Ortiz-Santana B."/>
            <person name="Ovrebo C."/>
            <person name="Racz N."/>
            <person name="Riley R."/>
            <person name="Savchenko A."/>
            <person name="Shiryaev A."/>
            <person name="Soop K."/>
            <person name="Spirin V."/>
            <person name="Szebenyi C."/>
            <person name="Tomsovsky M."/>
            <person name="Tulloss R.E."/>
            <person name="Uehling J."/>
            <person name="Grigoriev I.V."/>
            <person name="Vagvolgyi C."/>
            <person name="Papp T."/>
            <person name="Martin F.M."/>
            <person name="Miettinen O."/>
            <person name="Hibbett D.S."/>
            <person name="Nagy L.G."/>
        </authorList>
    </citation>
    <scope>NUCLEOTIDE SEQUENCE [LARGE SCALE GENOMIC DNA]</scope>
    <source>
        <strain evidence="1 2">NL-1719</strain>
    </source>
</reference>
<gene>
    <name evidence="1" type="ORF">BDN72DRAFT_834199</name>
</gene>
<organism evidence="1 2">
    <name type="scientific">Pluteus cervinus</name>
    <dbReference type="NCBI Taxonomy" id="181527"/>
    <lineage>
        <taxon>Eukaryota</taxon>
        <taxon>Fungi</taxon>
        <taxon>Dikarya</taxon>
        <taxon>Basidiomycota</taxon>
        <taxon>Agaricomycotina</taxon>
        <taxon>Agaricomycetes</taxon>
        <taxon>Agaricomycetidae</taxon>
        <taxon>Agaricales</taxon>
        <taxon>Pluteineae</taxon>
        <taxon>Pluteaceae</taxon>
        <taxon>Pluteus</taxon>
    </lineage>
</organism>
<evidence type="ECO:0000313" key="2">
    <source>
        <dbReference type="Proteomes" id="UP000308600"/>
    </source>
</evidence>
<accession>A0ACD3B7S1</accession>
<protein>
    <submittedName>
        <fullName evidence="1">Uncharacterized protein</fullName>
    </submittedName>
</protein>
<keyword evidence="2" id="KW-1185">Reference proteome</keyword>
<dbReference type="Proteomes" id="UP000308600">
    <property type="component" value="Unassembled WGS sequence"/>
</dbReference>
<dbReference type="EMBL" id="ML208272">
    <property type="protein sequence ID" value="TFK73865.1"/>
    <property type="molecule type" value="Genomic_DNA"/>
</dbReference>
<evidence type="ECO:0000313" key="1">
    <source>
        <dbReference type="EMBL" id="TFK73865.1"/>
    </source>
</evidence>
<sequence length="265" mass="30714">MSRSQDRNQDGPRLPPELEREIFTLSLKLQVQNGRNLMLVRVAKRVFDWLIPVYYSVVIGGLDWPPKCSAALLRRYGHHVRHFHIQNRSLIDLLQYCPNVSNLGIWILSLDPEAEAEAIVNLPVTRLSIGIQCIFEKTPKFLAFCSNITHLEISTREPWEPAEILPHFPVLTRLAIFADFTTELTQECLTVGKMLKVIILISSQTNQSGQLHVLKNELEDDIRVVRLLFGRSFVEDWAEGAWGRRDMWMRSDEMVERRIERSLEL</sequence>
<name>A0ACD3B7S1_9AGAR</name>
<proteinExistence type="predicted"/>